<dbReference type="RefSeq" id="WP_154553540.1">
    <property type="nucleotide sequence ID" value="NZ_JBJESO010000012.1"/>
</dbReference>
<comment type="caution">
    <text evidence="2">The sequence shown here is derived from an EMBL/GenBank/DDBJ whole genome shotgun (WGS) entry which is preliminary data.</text>
</comment>
<evidence type="ECO:0000313" key="2">
    <source>
        <dbReference type="EMBL" id="MST69974.1"/>
    </source>
</evidence>
<evidence type="ECO:0000259" key="1">
    <source>
        <dbReference type="Pfam" id="PF02026"/>
    </source>
</evidence>
<proteinExistence type="predicted"/>
<dbReference type="InterPro" id="IPR003032">
    <property type="entry name" value="Ryanodine_rcpt"/>
</dbReference>
<accession>A0A6N7XGE6</accession>
<evidence type="ECO:0000313" key="3">
    <source>
        <dbReference type="Proteomes" id="UP000469424"/>
    </source>
</evidence>
<dbReference type="AlphaFoldDB" id="A0A6N7XGE6"/>
<keyword evidence="3" id="KW-1185">Reference proteome</keyword>
<dbReference type="Gene3D" id="3.40.50.300">
    <property type="entry name" value="P-loop containing nucleotide triphosphate hydrolases"/>
    <property type="match status" value="1"/>
</dbReference>
<dbReference type="EMBL" id="VUNA01000002">
    <property type="protein sequence ID" value="MST69974.1"/>
    <property type="molecule type" value="Genomic_DNA"/>
</dbReference>
<dbReference type="Pfam" id="PF02026">
    <property type="entry name" value="RyR"/>
    <property type="match status" value="1"/>
</dbReference>
<name>A0A6N7XGE6_9FIRM</name>
<gene>
    <name evidence="2" type="ORF">FYJ65_01230</name>
</gene>
<feature type="domain" description="Ryanodine receptor Ryr" evidence="1">
    <location>
        <begin position="353"/>
        <end position="419"/>
    </location>
</feature>
<dbReference type="SUPFAM" id="SSF52540">
    <property type="entry name" value="P-loop containing nucleoside triphosphate hydrolases"/>
    <property type="match status" value="1"/>
</dbReference>
<dbReference type="Proteomes" id="UP000469424">
    <property type="component" value="Unassembled WGS sequence"/>
</dbReference>
<organism evidence="2 3">
    <name type="scientific">Mogibacterium kristiansenii</name>
    <dbReference type="NCBI Taxonomy" id="2606708"/>
    <lineage>
        <taxon>Bacteria</taxon>
        <taxon>Bacillati</taxon>
        <taxon>Bacillota</taxon>
        <taxon>Clostridia</taxon>
        <taxon>Peptostreptococcales</taxon>
        <taxon>Anaerovoracaceae</taxon>
        <taxon>Mogibacterium</taxon>
    </lineage>
</organism>
<dbReference type="InterPro" id="IPR027417">
    <property type="entry name" value="P-loop_NTPase"/>
</dbReference>
<dbReference type="Gene3D" id="6.20.350.10">
    <property type="match status" value="1"/>
</dbReference>
<reference evidence="2 3" key="1">
    <citation type="submission" date="2019-08" db="EMBL/GenBank/DDBJ databases">
        <title>In-depth cultivation of the pig gut microbiome towards novel bacterial diversity and tailored functional studies.</title>
        <authorList>
            <person name="Wylensek D."/>
            <person name="Hitch T.C.A."/>
            <person name="Clavel T."/>
        </authorList>
    </citation>
    <scope>NUCLEOTIDE SEQUENCE [LARGE SCALE GENOMIC DNA]</scope>
    <source>
        <strain evidence="2 3">WCA-MUC-591-APC-4B</strain>
    </source>
</reference>
<sequence length="424" mass="48891">MGRYPGSGKSFGVKQIAETSGNFAVYAINLSQIEKPAALFEALDEALSNAEGSIPLVFFDEFDSDREGINRGWLRYFLAPMQDGEYSLWGKTKKINKAVFVFAGGTAHSFNDFLPGDDEERIAEFQRVKGPDFVSRLKGILNIRGLNPDCKTDRSHIIRRAMLLRQQIIRRIPSVYDEETGKVNISNGLLSALLRVSEYRHGARSLEFILAMCRLSHVSRFTPSNLPMNTQLDIHLNVADFERKLTFEQILGSMVEKYAFISHEEYRKRRLREVSMKLANESDNLNPKALDRIWEEEEMADWEDLDEFFKEGYRSRIRFLGEHLVQFDAVLGIRPIVPNAVDTIRELYGPDLELLSEIEHRRWVKDKLEDGWTAGVKDSELKHSPELVPYDELPESTKAFIRKEIREVPKLLKSVGYELYRKSY</sequence>
<protein>
    <recommendedName>
        <fullName evidence="1">Ryanodine receptor Ryr domain-containing protein</fullName>
    </recommendedName>
</protein>